<feature type="region of interest" description="Disordered" evidence="7">
    <location>
        <begin position="1137"/>
        <end position="1159"/>
    </location>
</feature>
<dbReference type="PROSITE" id="PS00108">
    <property type="entry name" value="PROTEIN_KINASE_ST"/>
    <property type="match status" value="1"/>
</dbReference>
<comment type="function">
    <text evidence="6">The B regulatory subunit may modulate substrate selectivity and catalytic activity, and may also direct the localization of the catalytic enzyme to a particular subcellular compartment.</text>
</comment>
<dbReference type="InterPro" id="IPR000009">
    <property type="entry name" value="PP2A_PR55"/>
</dbReference>
<feature type="compositionally biased region" description="Basic residues" evidence="7">
    <location>
        <begin position="1145"/>
        <end position="1159"/>
    </location>
</feature>
<dbReference type="GO" id="GO:0005524">
    <property type="term" value="F:ATP binding"/>
    <property type="evidence" value="ECO:0007669"/>
    <property type="project" value="InterPro"/>
</dbReference>
<dbReference type="InterPro" id="IPR011009">
    <property type="entry name" value="Kinase-like_dom_sf"/>
</dbReference>
<dbReference type="InterPro" id="IPR002902">
    <property type="entry name" value="GNK2"/>
</dbReference>
<gene>
    <name evidence="11" type="ORF">Tsubulata_002946</name>
</gene>
<dbReference type="InterPro" id="IPR015943">
    <property type="entry name" value="WD40/YVTN_repeat-like_dom_sf"/>
</dbReference>
<comment type="caution">
    <text evidence="11">The sequence shown here is derived from an EMBL/GenBank/DDBJ whole genome shotgun (WGS) entry which is preliminary data.</text>
</comment>
<dbReference type="InterPro" id="IPR008271">
    <property type="entry name" value="Ser/Thr_kinase_AS"/>
</dbReference>
<feature type="transmembrane region" description="Helical" evidence="8">
    <location>
        <begin position="6"/>
        <end position="28"/>
    </location>
</feature>
<proteinExistence type="inferred from homology"/>
<dbReference type="PRINTS" id="PR00600">
    <property type="entry name" value="PP2APR55"/>
</dbReference>
<keyword evidence="8" id="KW-1133">Transmembrane helix</keyword>
<dbReference type="Pfam" id="PF07714">
    <property type="entry name" value="PK_Tyr_Ser-Thr"/>
    <property type="match status" value="1"/>
</dbReference>
<evidence type="ECO:0000259" key="10">
    <source>
        <dbReference type="PROSITE" id="PS51473"/>
    </source>
</evidence>
<dbReference type="InterPro" id="IPR038408">
    <property type="entry name" value="GNK2_sf"/>
</dbReference>
<keyword evidence="2" id="KW-0853">WD repeat</keyword>
<dbReference type="GO" id="GO:0019888">
    <property type="term" value="F:protein phosphatase regulator activity"/>
    <property type="evidence" value="ECO:0007669"/>
    <property type="project" value="InterPro"/>
</dbReference>
<evidence type="ECO:0000256" key="5">
    <source>
        <dbReference type="ARBA" id="ARBA00023180"/>
    </source>
</evidence>
<dbReference type="InterPro" id="IPR001680">
    <property type="entry name" value="WD40_rpt"/>
</dbReference>
<dbReference type="InterPro" id="IPR036322">
    <property type="entry name" value="WD40_repeat_dom_sf"/>
</dbReference>
<keyword evidence="4" id="KW-0677">Repeat</keyword>
<dbReference type="PROSITE" id="PS50011">
    <property type="entry name" value="PROTEIN_KINASE_DOM"/>
    <property type="match status" value="1"/>
</dbReference>
<dbReference type="Gene3D" id="3.30.430.20">
    <property type="entry name" value="Gnk2 domain, C-X8-C-X2-C motif"/>
    <property type="match status" value="2"/>
</dbReference>
<feature type="domain" description="Gnk2-homologous" evidence="10">
    <location>
        <begin position="151"/>
        <end position="254"/>
    </location>
</feature>
<evidence type="ECO:0000256" key="7">
    <source>
        <dbReference type="SAM" id="MobiDB-lite"/>
    </source>
</evidence>
<dbReference type="EMBL" id="JAKUCV010003092">
    <property type="protein sequence ID" value="KAJ4840195.1"/>
    <property type="molecule type" value="Genomic_DNA"/>
</dbReference>
<dbReference type="FunFam" id="3.30.200.20:FF:000177">
    <property type="entry name" value="Cysteine-rich receptor-like protein kinase 2"/>
    <property type="match status" value="1"/>
</dbReference>
<evidence type="ECO:0000313" key="12">
    <source>
        <dbReference type="Proteomes" id="UP001141552"/>
    </source>
</evidence>
<organism evidence="11 12">
    <name type="scientific">Turnera subulata</name>
    <dbReference type="NCBI Taxonomy" id="218843"/>
    <lineage>
        <taxon>Eukaryota</taxon>
        <taxon>Viridiplantae</taxon>
        <taxon>Streptophyta</taxon>
        <taxon>Embryophyta</taxon>
        <taxon>Tracheophyta</taxon>
        <taxon>Spermatophyta</taxon>
        <taxon>Magnoliopsida</taxon>
        <taxon>eudicotyledons</taxon>
        <taxon>Gunneridae</taxon>
        <taxon>Pentapetalae</taxon>
        <taxon>rosids</taxon>
        <taxon>fabids</taxon>
        <taxon>Malpighiales</taxon>
        <taxon>Passifloraceae</taxon>
        <taxon>Turnera</taxon>
    </lineage>
</organism>
<dbReference type="PROSITE" id="PS51473">
    <property type="entry name" value="GNK2"/>
    <property type="match status" value="2"/>
</dbReference>
<evidence type="ECO:0000256" key="4">
    <source>
        <dbReference type="ARBA" id="ARBA00022737"/>
    </source>
</evidence>
<evidence type="ECO:0000256" key="8">
    <source>
        <dbReference type="SAM" id="Phobius"/>
    </source>
</evidence>
<dbReference type="AlphaFoldDB" id="A0A9Q0JGV7"/>
<sequence>MQLSFAFHQNIIWVIQICFALFSILFSASSSSRRPEMSLICDFARAMPSDTVSNSFIPHFVDAMESVLKQVSRQHWGCADVTSSPPSVYALAQCRGDLSDLECKLCFNQGRVKLPSCLPASSGRIFLDGCFLRYDDYNFFKESVNPTSDSVNCSRPAWDLRNDSYFDVEFKDNVAQVIDNVTDMAIKNGYYGAVEQRGGPSPVYAVCQCLQILEEKDCRNCLVTAGSQLKDCPPGEEGTALFTGCYIRYSTQRLFNSTTPPSAPRPGHEVKHHTITVVAISVFALSLLTAFGAYIGYRRLSRRKGGQNNLVCLSNRPDLNWEYEVLEKATDSFNESRKLGQGGAGSVYKGILPDGRTVAVKKLAYTTRQWADQFFNEVNLISGIKNNNLVRLLGCSIEGPESLLVYEYVPNRSLDKIIFVRSTINILNWQQRFDIILGTAKGLAYLHGGSGVKIIHRDIKTSNILLDENFTPKIADFGLVRCAAADKSHISTGIAGTLGYMAPEYLVRGQLTEKADVYGFGVVVLEVASGKKNSLFSPSSSILHTVWKHYKAETITSSIDSGLYGRFSEKEAARVLQIGLLCTQASPTLRPSMEEIVQMLTDSECEIPSPKQPPFLNASVLSPEDECTASSITRADEAVPVPCNDTQQPSNTEYYTLDHSFSAEQYLTSYSIALLRDPHVQGRAMTSSFDDSPSSPPLDWKFSQVFGESVPGEDLQDVDVVSAIGFDKTGDYLAAGDRGGRVVIFERKDGKDTYLSRKELEQLDFTIASHPEYQFKTEFQSHEPEFDYLKSVEIEERINRVRWCPTSNGSLFILSTNDKTIKLWKVKENKVKKVKQVGIQSAVCSENDLLAEKSFTSGVAKSANGYHVEWAEPMSDSPLYQEMQNKIAYAEESARTFCRKVYSHAHDFNINSISNNSDGETFISADELRINLWNLEISDQCFNIIDMKPSNMEDLTEVITSAEFHPIHCNLLAYSSSRGFIRIFDMRQSALCDHNARILKDSEYHDSKSFFTEIIASISDIKFTNDGQNILSRDYMNLKLWDIRMDSLPVAVFKIHERLRPKLSDLYNDDSIFDKFECCISGDGLEFATGSYRYAHSPQTALDDKVLTSLDNNSSVPVLISNLLRIFSNGVGNGEGTTLEASKNPSRKSLLHSAPRARRSSLSNLTRGFYRPGHDNSSSGRYEVSCNLSSKLLHVAWHPTTNLIACASGNSLLMYYA</sequence>
<keyword evidence="5" id="KW-0325">Glycoprotein</keyword>
<dbReference type="PANTHER" id="PTHR11871">
    <property type="entry name" value="PROTEIN PHOSPHATASE PP2A REGULATORY SUBUNIT B"/>
    <property type="match status" value="1"/>
</dbReference>
<dbReference type="FunFam" id="1.10.510.10:FF:000336">
    <property type="entry name" value="Cysteine-rich receptor-like protein kinase 2"/>
    <property type="match status" value="1"/>
</dbReference>
<dbReference type="SMART" id="SM00220">
    <property type="entry name" value="S_TKc"/>
    <property type="match status" value="1"/>
</dbReference>
<dbReference type="GO" id="GO:0004672">
    <property type="term" value="F:protein kinase activity"/>
    <property type="evidence" value="ECO:0007669"/>
    <property type="project" value="InterPro"/>
</dbReference>
<dbReference type="SUPFAM" id="SSF50978">
    <property type="entry name" value="WD40 repeat-like"/>
    <property type="match status" value="1"/>
</dbReference>
<protein>
    <recommendedName>
        <fullName evidence="13">Serine/threonine-protein phosphatase 2A 55 kDa regulatory subunit B</fullName>
    </recommendedName>
</protein>
<dbReference type="GO" id="GO:0000159">
    <property type="term" value="C:protein phosphatase type 2A complex"/>
    <property type="evidence" value="ECO:0007669"/>
    <property type="project" value="InterPro"/>
</dbReference>
<keyword evidence="12" id="KW-1185">Reference proteome</keyword>
<dbReference type="OrthoDB" id="1908121at2759"/>
<evidence type="ECO:0000259" key="9">
    <source>
        <dbReference type="PROSITE" id="PS50011"/>
    </source>
</evidence>
<dbReference type="CDD" id="cd14066">
    <property type="entry name" value="STKc_IRAK"/>
    <property type="match status" value="1"/>
</dbReference>
<dbReference type="Pfam" id="PF01657">
    <property type="entry name" value="Stress-antifung"/>
    <property type="match status" value="2"/>
</dbReference>
<comment type="similarity">
    <text evidence="1">Belongs to the phosphatase 2A regulatory subunit B family.</text>
</comment>
<accession>A0A9Q0JGV7</accession>
<evidence type="ECO:0000256" key="6">
    <source>
        <dbReference type="ARBA" id="ARBA00034298"/>
    </source>
</evidence>
<dbReference type="FunFam" id="2.130.10.10:FF:000609">
    <property type="entry name" value="Serine/threonine-protein phosphatase 2A 55 kDa regulatory subunit B"/>
    <property type="match status" value="1"/>
</dbReference>
<dbReference type="InterPro" id="IPR001245">
    <property type="entry name" value="Ser-Thr/Tyr_kinase_cat_dom"/>
</dbReference>
<keyword evidence="8" id="KW-0472">Membrane</keyword>
<keyword evidence="8" id="KW-0812">Transmembrane</keyword>
<dbReference type="Gene3D" id="2.130.10.10">
    <property type="entry name" value="YVTN repeat-like/Quinoprotein amine dehydrogenase"/>
    <property type="match status" value="2"/>
</dbReference>
<feature type="domain" description="Gnk2-homologous" evidence="10">
    <location>
        <begin position="38"/>
        <end position="139"/>
    </location>
</feature>
<dbReference type="InterPro" id="IPR000719">
    <property type="entry name" value="Prot_kinase_dom"/>
</dbReference>
<evidence type="ECO:0008006" key="13">
    <source>
        <dbReference type="Google" id="ProtNLM"/>
    </source>
</evidence>
<dbReference type="Proteomes" id="UP001141552">
    <property type="component" value="Unassembled WGS sequence"/>
</dbReference>
<evidence type="ECO:0000313" key="11">
    <source>
        <dbReference type="EMBL" id="KAJ4840195.1"/>
    </source>
</evidence>
<evidence type="ECO:0000256" key="1">
    <source>
        <dbReference type="ARBA" id="ARBA00008259"/>
    </source>
</evidence>
<evidence type="ECO:0000256" key="3">
    <source>
        <dbReference type="ARBA" id="ARBA00022729"/>
    </source>
</evidence>
<feature type="transmembrane region" description="Helical" evidence="8">
    <location>
        <begin position="275"/>
        <end position="297"/>
    </location>
</feature>
<dbReference type="SMART" id="SM00320">
    <property type="entry name" value="WD40"/>
    <property type="match status" value="5"/>
</dbReference>
<feature type="domain" description="Protein kinase" evidence="9">
    <location>
        <begin position="333"/>
        <end position="616"/>
    </location>
</feature>
<name>A0A9Q0JGV7_9ROSI</name>
<dbReference type="Gene3D" id="1.10.510.10">
    <property type="entry name" value="Transferase(Phosphotransferase) domain 1"/>
    <property type="match status" value="1"/>
</dbReference>
<dbReference type="CDD" id="cd23509">
    <property type="entry name" value="Gnk2-like"/>
    <property type="match status" value="2"/>
</dbReference>
<reference evidence="11" key="1">
    <citation type="submission" date="2022-02" db="EMBL/GenBank/DDBJ databases">
        <authorList>
            <person name="Henning P.M."/>
            <person name="McCubbin A.G."/>
            <person name="Shore J.S."/>
        </authorList>
    </citation>
    <scope>NUCLEOTIDE SEQUENCE</scope>
    <source>
        <strain evidence="11">F60SS</strain>
        <tissue evidence="11">Leaves</tissue>
    </source>
</reference>
<reference evidence="11" key="2">
    <citation type="journal article" date="2023" name="Plants (Basel)">
        <title>Annotation of the Turnera subulata (Passifloraceae) Draft Genome Reveals the S-Locus Evolved after the Divergence of Turneroideae from Passifloroideae in a Stepwise Manner.</title>
        <authorList>
            <person name="Henning P.M."/>
            <person name="Roalson E.H."/>
            <person name="Mir W."/>
            <person name="McCubbin A.G."/>
            <person name="Shore J.S."/>
        </authorList>
    </citation>
    <scope>NUCLEOTIDE SEQUENCE</scope>
    <source>
        <strain evidence="11">F60SS</strain>
    </source>
</reference>
<keyword evidence="3" id="KW-0732">Signal</keyword>
<evidence type="ECO:0000256" key="2">
    <source>
        <dbReference type="ARBA" id="ARBA00022574"/>
    </source>
</evidence>
<dbReference type="SUPFAM" id="SSF56112">
    <property type="entry name" value="Protein kinase-like (PK-like)"/>
    <property type="match status" value="1"/>
</dbReference>
<dbReference type="Gene3D" id="3.30.200.20">
    <property type="entry name" value="Phosphorylase Kinase, domain 1"/>
    <property type="match status" value="1"/>
</dbReference>